<keyword evidence="6" id="KW-0808">Transferase</keyword>
<reference evidence="8 9" key="1">
    <citation type="journal article" date="2009" name="PLoS Genet.">
        <title>Adaptations to submarine hydrothermal environments exemplified by the genome of Nautilia profundicola.</title>
        <authorList>
            <person name="Campbell B.J."/>
            <person name="Smith J.L."/>
            <person name="Hanson T.E."/>
            <person name="Klotz M.G."/>
            <person name="Stein L.Y."/>
            <person name="Lee C.K."/>
            <person name="Wu D."/>
            <person name="Robinson J.M."/>
            <person name="Khouri H.M."/>
            <person name="Eisen J.A."/>
            <person name="Cary S.C."/>
        </authorList>
    </citation>
    <scope>NUCLEOTIDE SEQUENCE [LARGE SCALE GENOMIC DNA]</scope>
    <source>
        <strain evidence="9">ATCC BAA-1463 / DSM 18972 / AmH</strain>
    </source>
</reference>
<dbReference type="InterPro" id="IPR036425">
    <property type="entry name" value="MoaB/Mog-like_dom_sf"/>
</dbReference>
<keyword evidence="4 6" id="KW-0501">Molybdenum cofactor biosynthesis</keyword>
<evidence type="ECO:0000256" key="4">
    <source>
        <dbReference type="ARBA" id="ARBA00023150"/>
    </source>
</evidence>
<organism evidence="8 9">
    <name type="scientific">Nautilia profundicola (strain ATCC BAA-1463 / DSM 18972 / AmH)</name>
    <dbReference type="NCBI Taxonomy" id="598659"/>
    <lineage>
        <taxon>Bacteria</taxon>
        <taxon>Pseudomonadati</taxon>
        <taxon>Campylobacterota</taxon>
        <taxon>Epsilonproteobacteria</taxon>
        <taxon>Nautiliales</taxon>
        <taxon>Nautiliaceae</taxon>
        <taxon>Nautilia</taxon>
    </lineage>
</organism>
<dbReference type="STRING" id="598659.NAMH_1295"/>
<dbReference type="eggNOG" id="COG0303">
    <property type="taxonomic scope" value="Bacteria"/>
</dbReference>
<keyword evidence="6" id="KW-0479">Metal-binding</keyword>
<evidence type="ECO:0000256" key="3">
    <source>
        <dbReference type="ARBA" id="ARBA00010763"/>
    </source>
</evidence>
<dbReference type="EMBL" id="CP001279">
    <property type="protein sequence ID" value="ACM93305.1"/>
    <property type="molecule type" value="Genomic_DNA"/>
</dbReference>
<comment type="cofactor">
    <cofactor evidence="6">
        <name>Mg(2+)</name>
        <dbReference type="ChEBI" id="CHEBI:18420"/>
    </cofactor>
</comment>
<dbReference type="PANTHER" id="PTHR10192">
    <property type="entry name" value="MOLYBDOPTERIN BIOSYNTHESIS PROTEIN"/>
    <property type="match status" value="1"/>
</dbReference>
<dbReference type="GO" id="GO:0005829">
    <property type="term" value="C:cytosol"/>
    <property type="evidence" value="ECO:0007669"/>
    <property type="project" value="TreeGrafter"/>
</dbReference>
<dbReference type="Gene3D" id="3.90.105.10">
    <property type="entry name" value="Molybdopterin biosynthesis moea protein, domain 2"/>
    <property type="match status" value="1"/>
</dbReference>
<accession>B9L5Q0</accession>
<evidence type="ECO:0000259" key="7">
    <source>
        <dbReference type="SMART" id="SM00852"/>
    </source>
</evidence>
<dbReference type="InterPro" id="IPR038987">
    <property type="entry name" value="MoeA-like"/>
</dbReference>
<dbReference type="AlphaFoldDB" id="B9L5Q0"/>
<dbReference type="Gene3D" id="2.40.340.10">
    <property type="entry name" value="MoeA, C-terminal, domain IV"/>
    <property type="match status" value="1"/>
</dbReference>
<evidence type="ECO:0000256" key="5">
    <source>
        <dbReference type="ARBA" id="ARBA00047317"/>
    </source>
</evidence>
<dbReference type="InterPro" id="IPR036688">
    <property type="entry name" value="MoeA_C_domain_IV_sf"/>
</dbReference>
<dbReference type="InterPro" id="IPR005110">
    <property type="entry name" value="MoeA_linker/N"/>
</dbReference>
<protein>
    <recommendedName>
        <fullName evidence="6">Molybdopterin molybdenumtransferase</fullName>
        <ecNumber evidence="6">2.10.1.1</ecNumber>
    </recommendedName>
</protein>
<evidence type="ECO:0000313" key="9">
    <source>
        <dbReference type="Proteomes" id="UP000000448"/>
    </source>
</evidence>
<dbReference type="SMART" id="SM00852">
    <property type="entry name" value="MoCF_biosynth"/>
    <property type="match status" value="1"/>
</dbReference>
<keyword evidence="6" id="KW-0460">Magnesium</keyword>
<proteinExistence type="inferred from homology"/>
<comment type="similarity">
    <text evidence="3 6">Belongs to the MoeA family.</text>
</comment>
<evidence type="ECO:0000256" key="6">
    <source>
        <dbReference type="RuleBase" id="RU365090"/>
    </source>
</evidence>
<gene>
    <name evidence="8" type="ordered locus">NAMH_1295</name>
</gene>
<dbReference type="OrthoDB" id="9804758at2"/>
<evidence type="ECO:0000313" key="8">
    <source>
        <dbReference type="EMBL" id="ACM93305.1"/>
    </source>
</evidence>
<dbReference type="HOGENOM" id="CLU_010186_7_1_7"/>
<dbReference type="Pfam" id="PF00994">
    <property type="entry name" value="MoCF_biosynth"/>
    <property type="match status" value="1"/>
</dbReference>
<evidence type="ECO:0000256" key="1">
    <source>
        <dbReference type="ARBA" id="ARBA00002901"/>
    </source>
</evidence>
<name>B9L5Q0_NAUPA</name>
<comment type="function">
    <text evidence="1 6">Catalyzes the insertion of molybdate into adenylated molybdopterin with the concomitant release of AMP.</text>
</comment>
<feature type="domain" description="MoaB/Mog" evidence="7">
    <location>
        <begin position="178"/>
        <end position="316"/>
    </location>
</feature>
<dbReference type="SUPFAM" id="SSF53218">
    <property type="entry name" value="Molybdenum cofactor biosynthesis proteins"/>
    <property type="match status" value="1"/>
</dbReference>
<dbReference type="PANTHER" id="PTHR10192:SF5">
    <property type="entry name" value="GEPHYRIN"/>
    <property type="match status" value="1"/>
</dbReference>
<evidence type="ECO:0000256" key="2">
    <source>
        <dbReference type="ARBA" id="ARBA00005046"/>
    </source>
</evidence>
<dbReference type="RefSeq" id="WP_015902357.1">
    <property type="nucleotide sequence ID" value="NC_012115.1"/>
</dbReference>
<dbReference type="SUPFAM" id="SSF63867">
    <property type="entry name" value="MoeA C-terminal domain-like"/>
    <property type="match status" value="1"/>
</dbReference>
<dbReference type="KEGG" id="nam:NAMH_1295"/>
<dbReference type="Gene3D" id="3.40.980.10">
    <property type="entry name" value="MoaB/Mog-like domain"/>
    <property type="match status" value="1"/>
</dbReference>
<dbReference type="SUPFAM" id="SSF63882">
    <property type="entry name" value="MoeA N-terminal region -like"/>
    <property type="match status" value="1"/>
</dbReference>
<dbReference type="GO" id="GO:0006777">
    <property type="term" value="P:Mo-molybdopterin cofactor biosynthetic process"/>
    <property type="evidence" value="ECO:0007669"/>
    <property type="project" value="UniProtKB-UniRule"/>
</dbReference>
<dbReference type="Gene3D" id="2.170.190.11">
    <property type="entry name" value="Molybdopterin biosynthesis moea protein, domain 3"/>
    <property type="match status" value="1"/>
</dbReference>
<dbReference type="GO" id="GO:0046872">
    <property type="term" value="F:metal ion binding"/>
    <property type="evidence" value="ECO:0007669"/>
    <property type="project" value="UniProtKB-UniRule"/>
</dbReference>
<dbReference type="InterPro" id="IPR001453">
    <property type="entry name" value="MoaB/Mog_dom"/>
</dbReference>
<sequence>MTVLDNISYSEALELCLKNAKPKKTHQNIYINEALNRVLAEDIIAKRNSPVFTNSAMDGFAFKHSSDKKLKVIKTIYAGDKYEDFEIKEGECVRIMTGARVPNGLDTVIPIEKCEEVTDEYIMIPEIKKGANVRIKGEEIAKGDVLIKKGERITPEIIAMLVSQGIVNVPVYTKLKIAVLSTGNELKEPWESADEEEIYNVNSYAIEALLKKFGFSADIIGLIPDSLEKTVEYIKTLKNEYDVIITSGGISFGDADFLFEAFKQNGLKEFFHGIMVKPGRPTMAGIMGETFVFAMPGNPLSSYINTFALAIPTLKKLSGADKYYFQSITAVNKSDFKVNAKKDHTILGYYENGEWEVYNGYKYGSGMLTPLIKSNSLMLLNKGKDLIKKGEILKIIPFDAGFGKNKFTFN</sequence>
<dbReference type="EC" id="2.10.1.1" evidence="6"/>
<dbReference type="Pfam" id="PF03454">
    <property type="entry name" value="MoeA_C"/>
    <property type="match status" value="1"/>
</dbReference>
<comment type="pathway">
    <text evidence="2 6">Cofactor biosynthesis; molybdopterin biosynthesis.</text>
</comment>
<keyword evidence="9" id="KW-1185">Reference proteome</keyword>
<dbReference type="Pfam" id="PF03453">
    <property type="entry name" value="MoeA_N"/>
    <property type="match status" value="1"/>
</dbReference>
<comment type="catalytic activity">
    <reaction evidence="5">
        <text>adenylyl-molybdopterin + molybdate = Mo-molybdopterin + AMP + H(+)</text>
        <dbReference type="Rhea" id="RHEA:35047"/>
        <dbReference type="ChEBI" id="CHEBI:15378"/>
        <dbReference type="ChEBI" id="CHEBI:36264"/>
        <dbReference type="ChEBI" id="CHEBI:62727"/>
        <dbReference type="ChEBI" id="CHEBI:71302"/>
        <dbReference type="ChEBI" id="CHEBI:456215"/>
        <dbReference type="EC" id="2.10.1.1"/>
    </reaction>
</comment>
<dbReference type="GO" id="GO:0061599">
    <property type="term" value="F:molybdopterin molybdotransferase activity"/>
    <property type="evidence" value="ECO:0007669"/>
    <property type="project" value="UniProtKB-UniRule"/>
</dbReference>
<dbReference type="InterPro" id="IPR036135">
    <property type="entry name" value="MoeA_linker/N_sf"/>
</dbReference>
<dbReference type="UniPathway" id="UPA00344"/>
<dbReference type="InterPro" id="IPR005111">
    <property type="entry name" value="MoeA_C_domain_IV"/>
</dbReference>
<keyword evidence="6" id="KW-0500">Molybdenum</keyword>
<dbReference type="NCBIfam" id="TIGR00177">
    <property type="entry name" value="molyb_syn"/>
    <property type="match status" value="1"/>
</dbReference>
<dbReference type="Proteomes" id="UP000000448">
    <property type="component" value="Chromosome"/>
</dbReference>
<dbReference type="CDD" id="cd00887">
    <property type="entry name" value="MoeA"/>
    <property type="match status" value="1"/>
</dbReference>